<keyword evidence="2" id="KW-0238">DNA-binding</keyword>
<dbReference type="RefSeq" id="WP_180907471.1">
    <property type="nucleotide sequence ID" value="NZ_CAIJDP010000044.1"/>
</dbReference>
<comment type="caution">
    <text evidence="5">The sequence shown here is derived from an EMBL/GenBank/DDBJ whole genome shotgun (WGS) entry which is preliminary data.</text>
</comment>
<keyword evidence="3" id="KW-0804">Transcription</keyword>
<evidence type="ECO:0000313" key="5">
    <source>
        <dbReference type="EMBL" id="CAD0000466.1"/>
    </source>
</evidence>
<evidence type="ECO:0000256" key="2">
    <source>
        <dbReference type="ARBA" id="ARBA00023125"/>
    </source>
</evidence>
<dbReference type="InterPro" id="IPR018060">
    <property type="entry name" value="HTH_AraC"/>
</dbReference>
<dbReference type="SUPFAM" id="SSF46689">
    <property type="entry name" value="Homeodomain-like"/>
    <property type="match status" value="1"/>
</dbReference>
<evidence type="ECO:0000256" key="1">
    <source>
        <dbReference type="ARBA" id="ARBA00023015"/>
    </source>
</evidence>
<dbReference type="Pfam" id="PF12833">
    <property type="entry name" value="HTH_18"/>
    <property type="match status" value="1"/>
</dbReference>
<accession>A0A6V6YM60</accession>
<reference evidence="5 6" key="1">
    <citation type="submission" date="2020-06" db="EMBL/GenBank/DDBJ databases">
        <authorList>
            <person name="Criscuolo A."/>
        </authorList>
    </citation>
    <scope>NUCLEOTIDE SEQUENCE [LARGE SCALE GENOMIC DNA]</scope>
    <source>
        <strain evidence="6">CIP 111411</strain>
    </source>
</reference>
<dbReference type="PROSITE" id="PS01124">
    <property type="entry name" value="HTH_ARAC_FAMILY_2"/>
    <property type="match status" value="1"/>
</dbReference>
<feature type="domain" description="HTH araC/xylS-type" evidence="4">
    <location>
        <begin position="194"/>
        <end position="295"/>
    </location>
</feature>
<name>A0A6V6YM60_9FLAO</name>
<protein>
    <submittedName>
        <fullName evidence="5">AraC family transcriptional regulator</fullName>
    </submittedName>
</protein>
<dbReference type="Proteomes" id="UP000530060">
    <property type="component" value="Unassembled WGS sequence"/>
</dbReference>
<keyword evidence="6" id="KW-1185">Reference proteome</keyword>
<dbReference type="SMART" id="SM00342">
    <property type="entry name" value="HTH_ARAC"/>
    <property type="match status" value="1"/>
</dbReference>
<gene>
    <name evidence="5" type="ORF">FLAT13_00029</name>
</gene>
<dbReference type="AlphaFoldDB" id="A0A6V6YM60"/>
<evidence type="ECO:0000259" key="4">
    <source>
        <dbReference type="PROSITE" id="PS01124"/>
    </source>
</evidence>
<evidence type="ECO:0000256" key="3">
    <source>
        <dbReference type="ARBA" id="ARBA00023163"/>
    </source>
</evidence>
<proteinExistence type="predicted"/>
<dbReference type="PANTHER" id="PTHR43280">
    <property type="entry name" value="ARAC-FAMILY TRANSCRIPTIONAL REGULATOR"/>
    <property type="match status" value="1"/>
</dbReference>
<dbReference type="EMBL" id="CAIJDP010000044">
    <property type="protein sequence ID" value="CAD0000466.1"/>
    <property type="molecule type" value="Genomic_DNA"/>
</dbReference>
<sequence>MNHFDKISSYNQAIGLKAPEHPLFYVARGNKESCNVAKETEFTADFYIIIFKKVESGSMQYGRTKYDHNHGKMSFIKPRQITGCKNIRLEEDCFTILIHEDFLSGTALHNEIKKYAYFEYEVNEALYLSPSEEETIWNLVYGMEKEYHNNVDTYSKSIILSHLDTMLKYAQRFYKRQFINREELSGATFTKFNDMLSLYFENRKNNDLGLPTVSHLAEKLNVSPRYLSDMLKQETGKTALELIHLFLISEAKNLLKEGKMNISEISVSLGFENPTYFSRLFKKEVGVTPNKFKDHFLN</sequence>
<dbReference type="PANTHER" id="PTHR43280:SF32">
    <property type="entry name" value="TRANSCRIPTIONAL REGULATORY PROTEIN"/>
    <property type="match status" value="1"/>
</dbReference>
<keyword evidence="1" id="KW-0805">Transcription regulation</keyword>
<dbReference type="GO" id="GO:0043565">
    <property type="term" value="F:sequence-specific DNA binding"/>
    <property type="evidence" value="ECO:0007669"/>
    <property type="project" value="InterPro"/>
</dbReference>
<evidence type="ECO:0000313" key="6">
    <source>
        <dbReference type="Proteomes" id="UP000530060"/>
    </source>
</evidence>
<dbReference type="PRINTS" id="PR00032">
    <property type="entry name" value="HTHARAC"/>
</dbReference>
<dbReference type="InterPro" id="IPR009057">
    <property type="entry name" value="Homeodomain-like_sf"/>
</dbReference>
<dbReference type="GO" id="GO:0003700">
    <property type="term" value="F:DNA-binding transcription factor activity"/>
    <property type="evidence" value="ECO:0007669"/>
    <property type="project" value="InterPro"/>
</dbReference>
<dbReference type="InterPro" id="IPR020449">
    <property type="entry name" value="Tscrpt_reg_AraC-type_HTH"/>
</dbReference>
<dbReference type="Gene3D" id="1.10.10.60">
    <property type="entry name" value="Homeodomain-like"/>
    <property type="match status" value="2"/>
</dbReference>
<organism evidence="5 6">
    <name type="scientific">Flavobacterium salmonis</name>
    <dbReference type="NCBI Taxonomy" id="2654844"/>
    <lineage>
        <taxon>Bacteria</taxon>
        <taxon>Pseudomonadati</taxon>
        <taxon>Bacteroidota</taxon>
        <taxon>Flavobacteriia</taxon>
        <taxon>Flavobacteriales</taxon>
        <taxon>Flavobacteriaceae</taxon>
        <taxon>Flavobacterium</taxon>
    </lineage>
</organism>